<dbReference type="EMBL" id="CP026118">
    <property type="protein sequence ID" value="QAS50727.1"/>
    <property type="molecule type" value="Genomic_DNA"/>
</dbReference>
<reference evidence="1 2" key="1">
    <citation type="submission" date="2018-01" db="EMBL/GenBank/DDBJ databases">
        <title>The whole genome sequencing and assembly of Halobacillus litoralis ERB031 strain.</title>
        <authorList>
            <person name="Lee S.-J."/>
            <person name="Park M.-K."/>
            <person name="Kim J.-Y."/>
            <person name="Lee Y.-J."/>
            <person name="Yi H."/>
            <person name="Bahn Y.-S."/>
            <person name="Kim J.F."/>
            <person name="Lee D.-W."/>
        </authorList>
    </citation>
    <scope>NUCLEOTIDE SEQUENCE [LARGE SCALE GENOMIC DNA]</scope>
    <source>
        <strain evidence="1 2">ERB 031</strain>
    </source>
</reference>
<evidence type="ECO:0000313" key="2">
    <source>
        <dbReference type="Proteomes" id="UP000287756"/>
    </source>
</evidence>
<dbReference type="Pfam" id="PF03745">
    <property type="entry name" value="DUF309"/>
    <property type="match status" value="1"/>
</dbReference>
<accession>A0A410M6T4</accession>
<dbReference type="InterPro" id="IPR005500">
    <property type="entry name" value="DUF309"/>
</dbReference>
<protein>
    <submittedName>
        <fullName evidence="1">DUF309 domain-containing protein</fullName>
    </submittedName>
</protein>
<dbReference type="KEGG" id="hli:HLI_00200"/>
<dbReference type="Proteomes" id="UP000287756">
    <property type="component" value="Chromosome"/>
</dbReference>
<dbReference type="InterPro" id="IPR023203">
    <property type="entry name" value="TTHA0068_sf"/>
</dbReference>
<dbReference type="Gene3D" id="1.10.3450.10">
    <property type="entry name" value="TTHA0068-like"/>
    <property type="match status" value="1"/>
</dbReference>
<name>A0A410M6T4_9BACI</name>
<dbReference type="OrthoDB" id="165483at2"/>
<sequence length="156" mass="18732">MYPTAYVEYLAHFHGTRDYFECHEVLEEYWKEVDPKNRNSVWVLLIQIAVSMYHDRRGNQKGARILLNRCLHKFPENHIKLKNLGLDPDHLLDQLHKTDERLTKGESYTSWNFPIIDLQLRQEVHSLCQKWQVAYGAPSDMSDDWLVWKHKLRSRE</sequence>
<dbReference type="RefSeq" id="WP_128522493.1">
    <property type="nucleotide sequence ID" value="NZ_CANLVY010000014.1"/>
</dbReference>
<evidence type="ECO:0000313" key="1">
    <source>
        <dbReference type="EMBL" id="QAS50727.1"/>
    </source>
</evidence>
<gene>
    <name evidence="1" type="ORF">HLI_00200</name>
</gene>
<organism evidence="1 2">
    <name type="scientific">Halobacillus litoralis</name>
    <dbReference type="NCBI Taxonomy" id="45668"/>
    <lineage>
        <taxon>Bacteria</taxon>
        <taxon>Bacillati</taxon>
        <taxon>Bacillota</taxon>
        <taxon>Bacilli</taxon>
        <taxon>Bacillales</taxon>
        <taxon>Bacillaceae</taxon>
        <taxon>Halobacillus</taxon>
    </lineage>
</organism>
<dbReference type="PANTHER" id="PTHR34796:SF1">
    <property type="entry name" value="EXPRESSED PROTEIN"/>
    <property type="match status" value="1"/>
</dbReference>
<dbReference type="PANTHER" id="PTHR34796">
    <property type="entry name" value="EXPRESSED PROTEIN"/>
    <property type="match status" value="1"/>
</dbReference>
<dbReference type="AlphaFoldDB" id="A0A410M6T4"/>
<proteinExistence type="predicted"/>
<dbReference type="SUPFAM" id="SSF140663">
    <property type="entry name" value="TTHA0068-like"/>
    <property type="match status" value="1"/>
</dbReference>